<protein>
    <submittedName>
        <fullName evidence="5">Unannotated protein</fullName>
    </submittedName>
</protein>
<evidence type="ECO:0000313" key="2">
    <source>
        <dbReference type="EMBL" id="CAB4757334.1"/>
    </source>
</evidence>
<feature type="domain" description="Methyltransferase FkbM" evidence="1">
    <location>
        <begin position="182"/>
        <end position="317"/>
    </location>
</feature>
<dbReference type="EMBL" id="CAFBQY010000008">
    <property type="protein sequence ID" value="CAB5073467.1"/>
    <property type="molecule type" value="Genomic_DNA"/>
</dbReference>
<accession>A0A6J7VBU2</accession>
<dbReference type="InterPro" id="IPR052514">
    <property type="entry name" value="SAM-dependent_MTase"/>
</dbReference>
<evidence type="ECO:0000259" key="1">
    <source>
        <dbReference type="Pfam" id="PF05050"/>
    </source>
</evidence>
<dbReference type="Gene3D" id="3.40.50.150">
    <property type="entry name" value="Vaccinia Virus protein VP39"/>
    <property type="match status" value="1"/>
</dbReference>
<dbReference type="InterPro" id="IPR006342">
    <property type="entry name" value="FkbM_mtfrase"/>
</dbReference>
<evidence type="ECO:0000313" key="4">
    <source>
        <dbReference type="EMBL" id="CAB5021211.1"/>
    </source>
</evidence>
<dbReference type="PANTHER" id="PTHR34203">
    <property type="entry name" value="METHYLTRANSFERASE, FKBM FAMILY PROTEIN"/>
    <property type="match status" value="1"/>
</dbReference>
<dbReference type="EMBL" id="CAEZZH010000009">
    <property type="protein sequence ID" value="CAB4757334.1"/>
    <property type="molecule type" value="Genomic_DNA"/>
</dbReference>
<dbReference type="EMBL" id="CAFBOO010000008">
    <property type="protein sequence ID" value="CAB4989042.1"/>
    <property type="molecule type" value="Genomic_DNA"/>
</dbReference>
<dbReference type="SUPFAM" id="SSF53335">
    <property type="entry name" value="S-adenosyl-L-methionine-dependent methyltransferases"/>
    <property type="match status" value="1"/>
</dbReference>
<dbReference type="AlphaFoldDB" id="A0A6J7VBU2"/>
<reference evidence="5" key="1">
    <citation type="submission" date="2020-05" db="EMBL/GenBank/DDBJ databases">
        <authorList>
            <person name="Chiriac C."/>
            <person name="Salcher M."/>
            <person name="Ghai R."/>
            <person name="Kavagutti S V."/>
        </authorList>
    </citation>
    <scope>NUCLEOTIDE SEQUENCE</scope>
</reference>
<organism evidence="5">
    <name type="scientific">freshwater metagenome</name>
    <dbReference type="NCBI Taxonomy" id="449393"/>
    <lineage>
        <taxon>unclassified sequences</taxon>
        <taxon>metagenomes</taxon>
        <taxon>ecological metagenomes</taxon>
    </lineage>
</organism>
<name>A0A6J7VBU2_9ZZZZ</name>
<evidence type="ECO:0000313" key="3">
    <source>
        <dbReference type="EMBL" id="CAB4989042.1"/>
    </source>
</evidence>
<proteinExistence type="predicted"/>
<dbReference type="EMBL" id="CAFBPO010000008">
    <property type="protein sequence ID" value="CAB5021211.1"/>
    <property type="molecule type" value="Genomic_DNA"/>
</dbReference>
<evidence type="ECO:0000313" key="5">
    <source>
        <dbReference type="EMBL" id="CAB5073467.1"/>
    </source>
</evidence>
<dbReference type="NCBIfam" id="TIGR01444">
    <property type="entry name" value="fkbM_fam"/>
    <property type="match status" value="1"/>
</dbReference>
<dbReference type="InterPro" id="IPR029063">
    <property type="entry name" value="SAM-dependent_MTases_sf"/>
</dbReference>
<sequence length="351" mass="38779">MISYLKAPKVIVGAGGAAWWVLEGFTRNSIAIDGFIVTQELPLKTTCGLSVYTPSTWESLPNNRSEYIAIIGIMNPDIDIDKIAATLRAGGWMHVMTFSQYATGLLKETGMNVCMLDPTVVLSNMDGLAQVREFLSDEESKTCLDYFTTYVQTFADKDTGITPNPYFPPGIPKWKPNLRVLDCGAFDGDTLRQATDNGYSIESAICFEPDSANFKRLSSNIQDKENHIGLPLAVGESTSVLQFNAQSSSGSQIVSEGGIAIQCVSIDEAFPNWNPNLIKMDIEGSEISALKGAEQAIRQSRPDLAISIYHKPTDIWFIPIWLRAILGENTRFYLRRHSRAIADTVLYVFPN</sequence>
<dbReference type="Pfam" id="PF05050">
    <property type="entry name" value="Methyltransf_21"/>
    <property type="match status" value="1"/>
</dbReference>
<gene>
    <name evidence="2" type="ORF">UFOPK2850_00863</name>
    <name evidence="3" type="ORF">UFOPK3982_01024</name>
    <name evidence="4" type="ORF">UFOPK4120_00863</name>
    <name evidence="5" type="ORF">UFOPK4404_00872</name>
</gene>
<dbReference type="PANTHER" id="PTHR34203:SF15">
    <property type="entry name" value="SLL1173 PROTEIN"/>
    <property type="match status" value="1"/>
</dbReference>